<feature type="signal peptide" evidence="5">
    <location>
        <begin position="1"/>
        <end position="26"/>
    </location>
</feature>
<dbReference type="PANTHER" id="PTHR43199:SF1">
    <property type="entry name" value="GLUTATHIONE HYDROLASE PROENZYME"/>
    <property type="match status" value="1"/>
</dbReference>
<dbReference type="SUPFAM" id="SSF56235">
    <property type="entry name" value="N-terminal nucleophile aminohydrolases (Ntn hydrolases)"/>
    <property type="match status" value="1"/>
</dbReference>
<protein>
    <submittedName>
        <fullName evidence="6">Gamma-glutamyltransferase 1 Threonine peptidase. MEROPS family T03</fullName>
    </submittedName>
</protein>
<dbReference type="EMBL" id="FOQH01000009">
    <property type="protein sequence ID" value="SFI75365.1"/>
    <property type="molecule type" value="Genomic_DNA"/>
</dbReference>
<dbReference type="PANTHER" id="PTHR43199">
    <property type="entry name" value="GLUTATHIONE HYDROLASE"/>
    <property type="match status" value="1"/>
</dbReference>
<feature type="chain" id="PRO_5011698979" evidence="5">
    <location>
        <begin position="27"/>
        <end position="576"/>
    </location>
</feature>
<dbReference type="OrthoDB" id="9781342at2"/>
<dbReference type="Proteomes" id="UP000199377">
    <property type="component" value="Unassembled WGS sequence"/>
</dbReference>
<keyword evidence="5" id="KW-0732">Signal</keyword>
<gene>
    <name evidence="6" type="ORF">SAMN05216258_10973</name>
</gene>
<dbReference type="AlphaFoldDB" id="A0A1I3KTC7"/>
<evidence type="ECO:0000256" key="1">
    <source>
        <dbReference type="ARBA" id="ARBA00009381"/>
    </source>
</evidence>
<accession>A0A1I3KTC7</accession>
<comment type="similarity">
    <text evidence="1">Belongs to the gamma-glutamyltransferase family.</text>
</comment>
<keyword evidence="2 6" id="KW-0808">Transferase</keyword>
<dbReference type="PRINTS" id="PR01210">
    <property type="entry name" value="GGTRANSPTASE"/>
</dbReference>
<organism evidence="6 7">
    <name type="scientific">Albimonas pacifica</name>
    <dbReference type="NCBI Taxonomy" id="1114924"/>
    <lineage>
        <taxon>Bacteria</taxon>
        <taxon>Pseudomonadati</taxon>
        <taxon>Pseudomonadota</taxon>
        <taxon>Alphaproteobacteria</taxon>
        <taxon>Rhodobacterales</taxon>
        <taxon>Paracoccaceae</taxon>
        <taxon>Albimonas</taxon>
    </lineage>
</organism>
<keyword evidence="3" id="KW-0378">Hydrolase</keyword>
<dbReference type="RefSeq" id="WP_092862407.1">
    <property type="nucleotide sequence ID" value="NZ_FOQH01000009.1"/>
</dbReference>
<dbReference type="Gene3D" id="1.10.246.130">
    <property type="match status" value="1"/>
</dbReference>
<evidence type="ECO:0000256" key="3">
    <source>
        <dbReference type="ARBA" id="ARBA00022801"/>
    </source>
</evidence>
<proteinExistence type="inferred from homology"/>
<dbReference type="InterPro" id="IPR051792">
    <property type="entry name" value="GGT_bact"/>
</dbReference>
<dbReference type="STRING" id="1114924.SAMN05216258_10973"/>
<dbReference type="InterPro" id="IPR043138">
    <property type="entry name" value="GGT_lsub"/>
</dbReference>
<dbReference type="GO" id="GO:0016740">
    <property type="term" value="F:transferase activity"/>
    <property type="evidence" value="ECO:0007669"/>
    <property type="project" value="UniProtKB-KW"/>
</dbReference>
<evidence type="ECO:0000313" key="6">
    <source>
        <dbReference type="EMBL" id="SFI75365.1"/>
    </source>
</evidence>
<name>A0A1I3KTC7_9RHOB</name>
<dbReference type="InterPro" id="IPR029055">
    <property type="entry name" value="Ntn_hydrolases_N"/>
</dbReference>
<evidence type="ECO:0000256" key="5">
    <source>
        <dbReference type="SAM" id="SignalP"/>
    </source>
</evidence>
<evidence type="ECO:0000256" key="2">
    <source>
        <dbReference type="ARBA" id="ARBA00022679"/>
    </source>
</evidence>
<sequence length="576" mass="59080">MSRRPPFPTALPGLALAALLALPAAAQTQVAPEATHARRPVPAEAVAERFMVAAAHPLAAEAARDVLAEGGTAVDAAIAAQAMLGLVEPQSSGLGGGAFALVWAGGRLTSWDGRETAPAAAGPDYWLTAEGEPMAFADAVPGARSVGVPGVPRLMEAMHQAHGRLPMARLLAPAIAAAREGFAVSPRMAASIASAPGLDAFPAARAYFFAGGAPLAEGARLRNPAYAGSLEALRDAGAEAFYTGPQAQALLEALEGSSNPSPMTAEDLAAYRVVERPAVCVDYRAWEICGMGPPSSGGLSVGQIMGILAHRDLPALGDGPQAWRLTAQASAMAFADRGLYMADADFVEMPQGLLNPDYLAARAQALDADAPPAAPYAPGEPPWDHARLRAPDAQAERPGTTHLSVVDAEGMAVSWTASIETGFGSRLMANGYLLNNELTDFSFRPEQDGAPVANRVEGGKRPRSSMAPTIVLRDGEPALVLGSPGGARIIGYVAGTLVRILDFGMSPAQAVAAGHVANLNGITHLEAGTEAEALAPSLGETRAFDMNSGLHVIAIGPDGRLSGAADPRREGVALGE</sequence>
<dbReference type="GO" id="GO:0016787">
    <property type="term" value="F:hydrolase activity"/>
    <property type="evidence" value="ECO:0007669"/>
    <property type="project" value="UniProtKB-KW"/>
</dbReference>
<keyword evidence="7" id="KW-1185">Reference proteome</keyword>
<keyword evidence="4" id="KW-0865">Zymogen</keyword>
<evidence type="ECO:0000256" key="4">
    <source>
        <dbReference type="ARBA" id="ARBA00023145"/>
    </source>
</evidence>
<reference evidence="6 7" key="1">
    <citation type="submission" date="2016-10" db="EMBL/GenBank/DDBJ databases">
        <authorList>
            <person name="de Groot N.N."/>
        </authorList>
    </citation>
    <scope>NUCLEOTIDE SEQUENCE [LARGE SCALE GENOMIC DNA]</scope>
    <source>
        <strain evidence="6 7">CGMCC 1.11030</strain>
    </source>
</reference>
<dbReference type="Pfam" id="PF01019">
    <property type="entry name" value="G_glu_transpept"/>
    <property type="match status" value="1"/>
</dbReference>
<dbReference type="Gene3D" id="3.60.20.40">
    <property type="match status" value="1"/>
</dbReference>
<dbReference type="InterPro" id="IPR043137">
    <property type="entry name" value="GGT_ssub_C"/>
</dbReference>
<evidence type="ECO:0000313" key="7">
    <source>
        <dbReference type="Proteomes" id="UP000199377"/>
    </source>
</evidence>